<proteinExistence type="predicted"/>
<dbReference type="Gene3D" id="3.30.1330.230">
    <property type="match status" value="1"/>
</dbReference>
<evidence type="ECO:0000256" key="1">
    <source>
        <dbReference type="SAM" id="MobiDB-lite"/>
    </source>
</evidence>
<evidence type="ECO:0000259" key="2">
    <source>
        <dbReference type="PROSITE" id="PS51664"/>
    </source>
</evidence>
<gene>
    <name evidence="3" type="ORF">STHAL_32120</name>
</gene>
<evidence type="ECO:0000313" key="4">
    <source>
        <dbReference type="Proteomes" id="UP000735541"/>
    </source>
</evidence>
<organism evidence="3 4">
    <name type="scientific">Streptomyces halstedii</name>
    <dbReference type="NCBI Taxonomy" id="1944"/>
    <lineage>
        <taxon>Bacteria</taxon>
        <taxon>Bacillati</taxon>
        <taxon>Actinomycetota</taxon>
        <taxon>Actinomycetes</taxon>
        <taxon>Kitasatosporales</taxon>
        <taxon>Streptomycetaceae</taxon>
        <taxon>Streptomyces</taxon>
    </lineage>
</organism>
<dbReference type="RefSeq" id="WP_264179112.1">
    <property type="nucleotide sequence ID" value="NZ_JAHUVW010000004.1"/>
</dbReference>
<feature type="domain" description="YcaO" evidence="2">
    <location>
        <begin position="93"/>
        <end position="403"/>
    </location>
</feature>
<dbReference type="InterPro" id="IPR003776">
    <property type="entry name" value="YcaO-like_dom"/>
</dbReference>
<protein>
    <submittedName>
        <fullName evidence="3">YcaO-like family protein</fullName>
    </submittedName>
</protein>
<feature type="compositionally biased region" description="Basic and acidic residues" evidence="1">
    <location>
        <begin position="392"/>
        <end position="403"/>
    </location>
</feature>
<comment type="caution">
    <text evidence="3">The sequence shown here is derived from an EMBL/GenBank/DDBJ whole genome shotgun (WGS) entry which is preliminary data.</text>
</comment>
<dbReference type="EMBL" id="JAHUVW010000004">
    <property type="protein sequence ID" value="MBV7674095.1"/>
    <property type="molecule type" value="Genomic_DNA"/>
</dbReference>
<dbReference type="Pfam" id="PF02624">
    <property type="entry name" value="YcaO"/>
    <property type="match status" value="1"/>
</dbReference>
<dbReference type="PROSITE" id="PS51664">
    <property type="entry name" value="YCAO"/>
    <property type="match status" value="1"/>
</dbReference>
<sequence length="403" mass="41680">MIKCRTCAELWGYERESPTPLPHPCCVAHPRARTAAVLEAGQGPLSAFGYLGDERHGPFVAYARGPAYGREPVGVRGPARSQGPAHDRRLLHGTAVDTDRTLAGTKAVLELLERGCAFTRPRAPVRYGSPREIGPSCTGTDAPDTPRWWVEARSLCDGRAWHVAADRYVLASCGGRGDSSGLAVGHDWAGAAGRSLREGVERASVRAMADGRLPVRPCAADTPYAAALRRDGWRVEIVATTHLGFPVALCAATAPTGPTVGGCAAGTGLAHAVASATAEAFMKSLAWTSAGTGGTRARGAAGVAGATRAAGALGAARPVSVAAAGVHGFRLSEAVVFGDPPEPLTGEPGQVLAAAGGDALLVDRGNPLLDALGLRATHVLLRRPAAQSPPGPRRDRRLEELLR</sequence>
<evidence type="ECO:0000313" key="3">
    <source>
        <dbReference type="EMBL" id="MBV7674095.1"/>
    </source>
</evidence>
<name>A0ABS6U0P5_STRHA</name>
<reference evidence="3 4" key="1">
    <citation type="submission" date="2021-07" db="EMBL/GenBank/DDBJ databases">
        <title>Sequencing Streptomyces halstedii LGO-A4 genome an citrus endophytic actinomycete.</title>
        <authorList>
            <person name="Samborskyy M."/>
            <person name="Scott N."/>
            <person name="Deglau R."/>
            <person name="Dickens S."/>
            <person name="Oliveira L.G."/>
        </authorList>
    </citation>
    <scope>NUCLEOTIDE SEQUENCE [LARGE SCALE GENOMIC DNA]</scope>
    <source>
        <strain evidence="3 4">LGO-A4</strain>
    </source>
</reference>
<keyword evidence="4" id="KW-1185">Reference proteome</keyword>
<accession>A0ABS6U0P5</accession>
<dbReference type="Proteomes" id="UP000735541">
    <property type="component" value="Unassembled WGS sequence"/>
</dbReference>
<feature type="region of interest" description="Disordered" evidence="1">
    <location>
        <begin position="383"/>
        <end position="403"/>
    </location>
</feature>